<reference evidence="1 2" key="1">
    <citation type="journal article" date="2013" name="Nat. Genet.">
        <title>The genome of the hydatid tapeworm Echinococcus granulosus.</title>
        <authorList>
            <person name="Zheng H."/>
            <person name="Zhang W."/>
            <person name="Zhang L."/>
            <person name="Zhang Z."/>
            <person name="Li J."/>
            <person name="Lu G."/>
            <person name="Zhu Y."/>
            <person name="Wang Y."/>
            <person name="Huang Y."/>
            <person name="Liu J."/>
            <person name="Kang H."/>
            <person name="Chen J."/>
            <person name="Wang L."/>
            <person name="Chen A."/>
            <person name="Yu S."/>
            <person name="Gao Z."/>
            <person name="Jin L."/>
            <person name="Gu W."/>
            <person name="Wang Z."/>
            <person name="Zhao L."/>
            <person name="Shi B."/>
            <person name="Wen H."/>
            <person name="Lin R."/>
            <person name="Jones M.K."/>
            <person name="Brejova B."/>
            <person name="Vinar T."/>
            <person name="Zhao G."/>
            <person name="McManus D.P."/>
            <person name="Chen Z."/>
            <person name="Zhou Y."/>
            <person name="Wang S."/>
        </authorList>
    </citation>
    <scope>NUCLEOTIDE SEQUENCE [LARGE SCALE GENOMIC DNA]</scope>
</reference>
<sequence>MLQWKQKNAEEKSQNKVLIILGTPTLALATKIVNVPKMILKPPLLASASGTVRIGRNQASALAITRLASVYPPLSELSGAYYTVGNIHEGEVKSQIHQQKGMASSDNDRQSPSDGKIIVQEQNVSGVTGHANVNIIVHNDFEKALPTEQLGGMRAGDKLTKKNNFICNQLRKNIKSFHSKTCYLDLSAFTLLKNMSKDTFSKHKKLQDVKCSIILTFALHGRIVKSCAGRTAANLNFLKDSTNLLTKNQSTYHLSFKITIIVNIVFLKTWILSYRLVISLSLLHRYFAIPEFIESYHKGAKTHINPLHLLIIRFFSELNPLPYPALIQKHWRCCRLEIVLRKEPGDIKIQLEFLIIEGKLKFYKFSILNKLNLSTLDKGNLIKLFSLLPFSYFAYLNRQSGKFNWSFLFSIWYFLFVPVKCTINPPPTDERTRSLLNSVNTFFLYKASQDDRMISKVLLSTRHFFAPLKAIKWQIGCFVDKICSAYIQN</sequence>
<dbReference type="GeneID" id="36335865"/>
<dbReference type="KEGG" id="egl:EGR_00150"/>
<evidence type="ECO:0000313" key="2">
    <source>
        <dbReference type="Proteomes" id="UP000019149"/>
    </source>
</evidence>
<dbReference type="AlphaFoldDB" id="W6UW74"/>
<dbReference type="RefSeq" id="XP_024356077.1">
    <property type="nucleotide sequence ID" value="XM_024489399.1"/>
</dbReference>
<name>W6UW74_ECHGR</name>
<keyword evidence="2" id="KW-1185">Reference proteome</keyword>
<organism evidence="1 2">
    <name type="scientific">Echinococcus granulosus</name>
    <name type="common">Hydatid tapeworm</name>
    <dbReference type="NCBI Taxonomy" id="6210"/>
    <lineage>
        <taxon>Eukaryota</taxon>
        <taxon>Metazoa</taxon>
        <taxon>Spiralia</taxon>
        <taxon>Lophotrochozoa</taxon>
        <taxon>Platyhelminthes</taxon>
        <taxon>Cestoda</taxon>
        <taxon>Eucestoda</taxon>
        <taxon>Cyclophyllidea</taxon>
        <taxon>Taeniidae</taxon>
        <taxon>Echinococcus</taxon>
        <taxon>Echinococcus granulosus group</taxon>
    </lineage>
</organism>
<accession>W6UW74</accession>
<dbReference type="EMBL" id="APAU02000001">
    <property type="protein sequence ID" value="EUB64881.1"/>
    <property type="molecule type" value="Genomic_DNA"/>
</dbReference>
<proteinExistence type="predicted"/>
<evidence type="ECO:0000313" key="1">
    <source>
        <dbReference type="EMBL" id="EUB64881.1"/>
    </source>
</evidence>
<comment type="caution">
    <text evidence="1">The sequence shown here is derived from an EMBL/GenBank/DDBJ whole genome shotgun (WGS) entry which is preliminary data.</text>
</comment>
<protein>
    <submittedName>
        <fullName evidence="1">Uncharacterized protein</fullName>
    </submittedName>
</protein>
<gene>
    <name evidence="1" type="ORF">EGR_00150</name>
</gene>
<dbReference type="CTD" id="36335865"/>
<dbReference type="Proteomes" id="UP000019149">
    <property type="component" value="Unassembled WGS sequence"/>
</dbReference>